<sequence>MRSFCRVMRLEYYPNFRGDTRGATKACPGARGGERLLQDGGTVDVTVHEVKPDGTLKELHKASGGAWGGTKVDQAYMELYENLLGKDVMEEFKHKSKFDFLDMHRDFEIKKRNLNIESENINIRLSAALADHTKEMTNKTVAKNVEIKGFSDRINDRKLISDCFSKFVTIDENVDEDDMKSREYEIRDKQAPFEITVYASTDENPVMVTDADCVKLGRIEVKPPIGGWRQKAKVTVEFGFGGTEVRVTATENLTQIQHEVTFDFLS</sequence>
<keyword evidence="2" id="KW-1185">Reference proteome</keyword>
<proteinExistence type="predicted"/>
<dbReference type="PANTHER" id="PTHR14187">
    <property type="entry name" value="ALPHA KINASE/ELONGATION FACTOR 2 KINASE"/>
    <property type="match status" value="1"/>
</dbReference>
<evidence type="ECO:0000313" key="1">
    <source>
        <dbReference type="EMBL" id="WAQ99137.1"/>
    </source>
</evidence>
<name>A0ABY7DQY9_MYAAR</name>
<gene>
    <name evidence="1" type="ORF">MAR_023510</name>
</gene>
<evidence type="ECO:0000313" key="2">
    <source>
        <dbReference type="Proteomes" id="UP001164746"/>
    </source>
</evidence>
<dbReference type="Proteomes" id="UP001164746">
    <property type="component" value="Chromosome 3"/>
</dbReference>
<reference evidence="1" key="1">
    <citation type="submission" date="2022-11" db="EMBL/GenBank/DDBJ databases">
        <title>Centuries of genome instability and evolution in soft-shell clam transmissible cancer (bioRxiv).</title>
        <authorList>
            <person name="Hart S.F.M."/>
            <person name="Yonemitsu M.A."/>
            <person name="Giersch R.M."/>
            <person name="Beal B.F."/>
            <person name="Arriagada G."/>
            <person name="Davis B.W."/>
            <person name="Ostrander E.A."/>
            <person name="Goff S.P."/>
            <person name="Metzger M.J."/>
        </authorList>
    </citation>
    <scope>NUCLEOTIDE SEQUENCE</scope>
    <source>
        <strain evidence="1">MELC-2E11</strain>
        <tissue evidence="1">Siphon/mantle</tissue>
    </source>
</reference>
<dbReference type="EMBL" id="CP111014">
    <property type="protein sequence ID" value="WAQ99137.1"/>
    <property type="molecule type" value="Genomic_DNA"/>
</dbReference>
<accession>A0ABY7DQY9</accession>
<protein>
    <submittedName>
        <fullName evidence="1">HS12A-like protein</fullName>
    </submittedName>
</protein>
<organism evidence="1 2">
    <name type="scientific">Mya arenaria</name>
    <name type="common">Soft-shell clam</name>
    <dbReference type="NCBI Taxonomy" id="6604"/>
    <lineage>
        <taxon>Eukaryota</taxon>
        <taxon>Metazoa</taxon>
        <taxon>Spiralia</taxon>
        <taxon>Lophotrochozoa</taxon>
        <taxon>Mollusca</taxon>
        <taxon>Bivalvia</taxon>
        <taxon>Autobranchia</taxon>
        <taxon>Heteroconchia</taxon>
        <taxon>Euheterodonta</taxon>
        <taxon>Imparidentia</taxon>
        <taxon>Neoheterodontei</taxon>
        <taxon>Myida</taxon>
        <taxon>Myoidea</taxon>
        <taxon>Myidae</taxon>
        <taxon>Mya</taxon>
    </lineage>
</organism>
<dbReference type="PANTHER" id="PTHR14187:SF5">
    <property type="entry name" value="HEAT SHOCK 70 KDA PROTEIN 12A"/>
    <property type="match status" value="1"/>
</dbReference>